<gene>
    <name evidence="6" type="ORF">SAMN05444279_1333</name>
</gene>
<dbReference type="Proteomes" id="UP000325134">
    <property type="component" value="Unassembled WGS sequence"/>
</dbReference>
<dbReference type="SUPFAM" id="SSF46785">
    <property type="entry name" value="Winged helix' DNA-binding domain"/>
    <property type="match status" value="1"/>
</dbReference>
<evidence type="ECO:0000259" key="5">
    <source>
        <dbReference type="PROSITE" id="PS50931"/>
    </source>
</evidence>
<evidence type="ECO:0000256" key="2">
    <source>
        <dbReference type="ARBA" id="ARBA00023015"/>
    </source>
</evidence>
<evidence type="ECO:0000256" key="3">
    <source>
        <dbReference type="ARBA" id="ARBA00023125"/>
    </source>
</evidence>
<dbReference type="Pfam" id="PF03466">
    <property type="entry name" value="LysR_substrate"/>
    <property type="match status" value="1"/>
</dbReference>
<sequence>MQTKRRLFPSISSLRALEALDRLGSASAAADELSLTQSAVSRQLQTLEAQLGVRLIQRDRKRLTLTSAAQEYVAEIRQSLNQIAQASLRLHVTPAGGTLHLAILPTFGMRWLVPRLPDFARLHPDITINMSTRLRPFNFATEPFDAAIHFGEPDWPGTERLLLKVERVVPVCAPALLPSGAPKDAAELLKLPLLHIQTRPRAWRDWFAQQGITVPSPLLGTFHDQFTTINQAAVHGLGVALLPSYLIEQDLATGRLIMTFTGAVETMGAYYLVWPSTKSGDPSLREFRHWLASQAQGDETLPR</sequence>
<keyword evidence="2" id="KW-0805">Transcription regulation</keyword>
<evidence type="ECO:0000313" key="6">
    <source>
        <dbReference type="EMBL" id="SHF37793.1"/>
    </source>
</evidence>
<dbReference type="Gene3D" id="1.10.10.10">
    <property type="entry name" value="Winged helix-like DNA-binding domain superfamily/Winged helix DNA-binding domain"/>
    <property type="match status" value="1"/>
</dbReference>
<keyword evidence="4" id="KW-0804">Transcription</keyword>
<dbReference type="RefSeq" id="WP_149777248.1">
    <property type="nucleotide sequence ID" value="NZ_FQVK01000033.1"/>
</dbReference>
<dbReference type="GO" id="GO:0003700">
    <property type="term" value="F:DNA-binding transcription factor activity"/>
    <property type="evidence" value="ECO:0007669"/>
    <property type="project" value="InterPro"/>
</dbReference>
<dbReference type="InterPro" id="IPR036388">
    <property type="entry name" value="WH-like_DNA-bd_sf"/>
</dbReference>
<accession>A0A1M5B5L7</accession>
<evidence type="ECO:0000256" key="1">
    <source>
        <dbReference type="ARBA" id="ARBA00009437"/>
    </source>
</evidence>
<evidence type="ECO:0000256" key="4">
    <source>
        <dbReference type="ARBA" id="ARBA00023163"/>
    </source>
</evidence>
<dbReference type="EMBL" id="FQVK01000033">
    <property type="protein sequence ID" value="SHF37793.1"/>
    <property type="molecule type" value="Genomic_DNA"/>
</dbReference>
<protein>
    <submittedName>
        <fullName evidence="6">Transcriptional regulator, LysR family</fullName>
    </submittedName>
</protein>
<proteinExistence type="inferred from homology"/>
<dbReference type="OrthoDB" id="5526340at2"/>
<dbReference type="AlphaFoldDB" id="A0A1M5B5L7"/>
<dbReference type="FunFam" id="3.40.190.10:FF:000017">
    <property type="entry name" value="Glycine cleavage system transcriptional activator"/>
    <property type="match status" value="1"/>
</dbReference>
<dbReference type="GO" id="GO:0006351">
    <property type="term" value="P:DNA-templated transcription"/>
    <property type="evidence" value="ECO:0007669"/>
    <property type="project" value="TreeGrafter"/>
</dbReference>
<dbReference type="GO" id="GO:0043565">
    <property type="term" value="F:sequence-specific DNA binding"/>
    <property type="evidence" value="ECO:0007669"/>
    <property type="project" value="TreeGrafter"/>
</dbReference>
<dbReference type="InterPro" id="IPR036390">
    <property type="entry name" value="WH_DNA-bd_sf"/>
</dbReference>
<name>A0A1M5B5L7_9RHOB</name>
<comment type="similarity">
    <text evidence="1">Belongs to the LysR transcriptional regulatory family.</text>
</comment>
<dbReference type="PANTHER" id="PTHR30537:SF26">
    <property type="entry name" value="GLYCINE CLEAVAGE SYSTEM TRANSCRIPTIONAL ACTIVATOR"/>
    <property type="match status" value="1"/>
</dbReference>
<dbReference type="InterPro" id="IPR000847">
    <property type="entry name" value="LysR_HTH_N"/>
</dbReference>
<reference evidence="6 7" key="1">
    <citation type="submission" date="2016-11" db="EMBL/GenBank/DDBJ databases">
        <authorList>
            <person name="Varghese N."/>
            <person name="Submissions S."/>
        </authorList>
    </citation>
    <scope>NUCLEOTIDE SEQUENCE [LARGE SCALE GENOMIC DNA]</scope>
    <source>
        <strain evidence="6 7">DSM 29341</strain>
    </source>
</reference>
<dbReference type="Gene3D" id="3.40.190.10">
    <property type="entry name" value="Periplasmic binding protein-like II"/>
    <property type="match status" value="2"/>
</dbReference>
<keyword evidence="3" id="KW-0238">DNA-binding</keyword>
<dbReference type="InterPro" id="IPR058163">
    <property type="entry name" value="LysR-type_TF_proteobact-type"/>
</dbReference>
<dbReference type="Pfam" id="PF00126">
    <property type="entry name" value="HTH_1"/>
    <property type="match status" value="1"/>
</dbReference>
<dbReference type="PRINTS" id="PR00039">
    <property type="entry name" value="HTHLYSR"/>
</dbReference>
<evidence type="ECO:0000313" key="7">
    <source>
        <dbReference type="Proteomes" id="UP000325134"/>
    </source>
</evidence>
<dbReference type="SUPFAM" id="SSF53850">
    <property type="entry name" value="Periplasmic binding protein-like II"/>
    <property type="match status" value="1"/>
</dbReference>
<organism evidence="6 7">
    <name type="scientific">Ruegeria intermedia</name>
    <dbReference type="NCBI Taxonomy" id="996115"/>
    <lineage>
        <taxon>Bacteria</taxon>
        <taxon>Pseudomonadati</taxon>
        <taxon>Pseudomonadota</taxon>
        <taxon>Alphaproteobacteria</taxon>
        <taxon>Rhodobacterales</taxon>
        <taxon>Roseobacteraceae</taxon>
        <taxon>Ruegeria</taxon>
    </lineage>
</organism>
<keyword evidence="7" id="KW-1185">Reference proteome</keyword>
<dbReference type="InterPro" id="IPR005119">
    <property type="entry name" value="LysR_subst-bd"/>
</dbReference>
<dbReference type="PANTHER" id="PTHR30537">
    <property type="entry name" value="HTH-TYPE TRANSCRIPTIONAL REGULATOR"/>
    <property type="match status" value="1"/>
</dbReference>
<dbReference type="PROSITE" id="PS50931">
    <property type="entry name" value="HTH_LYSR"/>
    <property type="match status" value="1"/>
</dbReference>
<feature type="domain" description="HTH lysR-type" evidence="5">
    <location>
        <begin position="9"/>
        <end position="66"/>
    </location>
</feature>